<keyword evidence="2" id="KW-0560">Oxidoreductase</keyword>
<dbReference type="RefSeq" id="WP_327788957.1">
    <property type="nucleotide sequence ID" value="NZ_JARGEQ010000091.1"/>
</dbReference>
<protein>
    <submittedName>
        <fullName evidence="4">SDR family NAD(P)-dependent oxidoreductase</fullName>
    </submittedName>
</protein>
<dbReference type="InterPro" id="IPR036291">
    <property type="entry name" value="NAD(P)-bd_dom_sf"/>
</dbReference>
<dbReference type="SMART" id="SM00822">
    <property type="entry name" value="PKS_KR"/>
    <property type="match status" value="1"/>
</dbReference>
<reference evidence="4 5" key="1">
    <citation type="submission" date="2023-03" db="EMBL/GenBank/DDBJ databases">
        <title>YIM 152171 draft genome.</title>
        <authorList>
            <person name="Yang Z."/>
        </authorList>
    </citation>
    <scope>NUCLEOTIDE SEQUENCE [LARGE SCALE GENOMIC DNA]</scope>
    <source>
        <strain evidence="4 5">YIM 152171</strain>
    </source>
</reference>
<dbReference type="InterPro" id="IPR057326">
    <property type="entry name" value="KR_dom"/>
</dbReference>
<evidence type="ECO:0000313" key="4">
    <source>
        <dbReference type="EMBL" id="MDF1586542.1"/>
    </source>
</evidence>
<accession>A0AAP3XRC4</accession>
<dbReference type="Pfam" id="PF13561">
    <property type="entry name" value="adh_short_C2"/>
    <property type="match status" value="1"/>
</dbReference>
<dbReference type="SUPFAM" id="SSF51735">
    <property type="entry name" value="NAD(P)-binding Rossmann-fold domains"/>
    <property type="match status" value="1"/>
</dbReference>
<dbReference type="AlphaFoldDB" id="A0AAP3XRC4"/>
<dbReference type="Proteomes" id="UP001301140">
    <property type="component" value="Unassembled WGS sequence"/>
</dbReference>
<feature type="domain" description="Ketoreductase" evidence="3">
    <location>
        <begin position="11"/>
        <end position="188"/>
    </location>
</feature>
<gene>
    <name evidence="4" type="ORF">PZ740_09110</name>
</gene>
<dbReference type="InterPro" id="IPR020904">
    <property type="entry name" value="Sc_DH/Rdtase_CS"/>
</dbReference>
<dbReference type="PRINTS" id="PR00081">
    <property type="entry name" value="GDHRDH"/>
</dbReference>
<dbReference type="PANTHER" id="PTHR43639:SF1">
    <property type="entry name" value="SHORT-CHAIN DEHYDROGENASE_REDUCTASE FAMILY PROTEIN"/>
    <property type="match status" value="1"/>
</dbReference>
<dbReference type="PANTHER" id="PTHR43639">
    <property type="entry name" value="OXIDOREDUCTASE, SHORT-CHAIN DEHYDROGENASE/REDUCTASE FAMILY (AFU_ORTHOLOGUE AFUA_5G02870)"/>
    <property type="match status" value="1"/>
</dbReference>
<evidence type="ECO:0000256" key="2">
    <source>
        <dbReference type="ARBA" id="ARBA00023002"/>
    </source>
</evidence>
<evidence type="ECO:0000256" key="1">
    <source>
        <dbReference type="ARBA" id="ARBA00006484"/>
    </source>
</evidence>
<comment type="similarity">
    <text evidence="1">Belongs to the short-chain dehydrogenases/reductases (SDR) family.</text>
</comment>
<dbReference type="Gene3D" id="3.40.50.720">
    <property type="entry name" value="NAD(P)-binding Rossmann-like Domain"/>
    <property type="match status" value="1"/>
</dbReference>
<name>A0AAP3XRC4_9PROT</name>
<dbReference type="GO" id="GO:0016491">
    <property type="term" value="F:oxidoreductase activity"/>
    <property type="evidence" value="ECO:0007669"/>
    <property type="project" value="UniProtKB-KW"/>
</dbReference>
<evidence type="ECO:0000259" key="3">
    <source>
        <dbReference type="SMART" id="SM00822"/>
    </source>
</evidence>
<proteinExistence type="inferred from homology"/>
<dbReference type="PROSITE" id="PS00061">
    <property type="entry name" value="ADH_SHORT"/>
    <property type="match status" value="1"/>
</dbReference>
<dbReference type="CDD" id="cd05233">
    <property type="entry name" value="SDR_c"/>
    <property type="match status" value="1"/>
</dbReference>
<evidence type="ECO:0000313" key="5">
    <source>
        <dbReference type="Proteomes" id="UP001301140"/>
    </source>
</evidence>
<dbReference type="InterPro" id="IPR002347">
    <property type="entry name" value="SDR_fam"/>
</dbReference>
<dbReference type="FunFam" id="3.40.50.720:FF:000084">
    <property type="entry name" value="Short-chain dehydrogenase reductase"/>
    <property type="match status" value="1"/>
</dbReference>
<dbReference type="PRINTS" id="PR00080">
    <property type="entry name" value="SDRFAMILY"/>
</dbReference>
<keyword evidence="5" id="KW-1185">Reference proteome</keyword>
<organism evidence="4 5">
    <name type="scientific">Marinimicrococcus flavescens</name>
    <dbReference type="NCBI Taxonomy" id="3031815"/>
    <lineage>
        <taxon>Bacteria</taxon>
        <taxon>Pseudomonadati</taxon>
        <taxon>Pseudomonadota</taxon>
        <taxon>Alphaproteobacteria</taxon>
        <taxon>Geminicoccales</taxon>
        <taxon>Geminicoccaceae</taxon>
        <taxon>Marinimicrococcus</taxon>
    </lineage>
</organism>
<sequence>MSGYDLGLEGKRVLVTGGSSGIGAAAVRAFAAAGARVALHWHAHEEDADRLARETGAAALLRGDFRAMGEVRRTVVEAVAALGGLDVLVNNAGHMVARVPLADMQPEDLDAVFDLNARSVVVACREALPALRQSRGSIVNVTSISARTGGSAGSSLYSAAKAFVSTFTRSLAAELASEGIRVNAVSPGTITTRFHEVYSTPDKLEATRRRIPLQRLGTAEDCAGAFLYLASPRLGGYVTGQVLEVNGGQLMP</sequence>
<dbReference type="EMBL" id="JARGEQ010000091">
    <property type="protein sequence ID" value="MDF1586542.1"/>
    <property type="molecule type" value="Genomic_DNA"/>
</dbReference>
<comment type="caution">
    <text evidence="4">The sequence shown here is derived from an EMBL/GenBank/DDBJ whole genome shotgun (WGS) entry which is preliminary data.</text>
</comment>